<proteinExistence type="predicted"/>
<organism evidence="9 10">
    <name type="scientific">Tenacibaculum singaporense</name>
    <dbReference type="NCBI Taxonomy" id="2358479"/>
    <lineage>
        <taxon>Bacteria</taxon>
        <taxon>Pseudomonadati</taxon>
        <taxon>Bacteroidota</taxon>
        <taxon>Flavobacteriia</taxon>
        <taxon>Flavobacteriales</taxon>
        <taxon>Flavobacteriaceae</taxon>
        <taxon>Tenacibaculum</taxon>
    </lineage>
</organism>
<evidence type="ECO:0000256" key="5">
    <source>
        <dbReference type="ARBA" id="ARBA00022889"/>
    </source>
</evidence>
<evidence type="ECO:0000313" key="10">
    <source>
        <dbReference type="Proteomes" id="UP000274593"/>
    </source>
</evidence>
<dbReference type="GO" id="GO:0005911">
    <property type="term" value="C:cell-cell junction"/>
    <property type="evidence" value="ECO:0007669"/>
    <property type="project" value="TreeGrafter"/>
</dbReference>
<dbReference type="SUPFAM" id="SSF52058">
    <property type="entry name" value="L domain-like"/>
    <property type="match status" value="1"/>
</dbReference>
<dbReference type="AlphaFoldDB" id="A0A3Q8RR64"/>
<keyword evidence="7" id="KW-0472">Membrane</keyword>
<accession>A0A3Q8RR64</accession>
<evidence type="ECO:0000256" key="1">
    <source>
        <dbReference type="ARBA" id="ARBA00004370"/>
    </source>
</evidence>
<keyword evidence="2" id="KW-0812">Transmembrane</keyword>
<dbReference type="InterPro" id="IPR050971">
    <property type="entry name" value="Cadherin-domain_protein"/>
</dbReference>
<evidence type="ECO:0000256" key="4">
    <source>
        <dbReference type="ARBA" id="ARBA00022837"/>
    </source>
</evidence>
<evidence type="ECO:0000256" key="6">
    <source>
        <dbReference type="ARBA" id="ARBA00022989"/>
    </source>
</evidence>
<keyword evidence="10" id="KW-1185">Reference proteome</keyword>
<name>A0A3Q8RR64_9FLAO</name>
<dbReference type="EMBL" id="CP032548">
    <property type="protein sequence ID" value="AZJ34918.1"/>
    <property type="molecule type" value="Genomic_DNA"/>
</dbReference>
<dbReference type="PROSITE" id="PS50268">
    <property type="entry name" value="CADHERIN_2"/>
    <property type="match status" value="3"/>
</dbReference>
<evidence type="ECO:0000256" key="7">
    <source>
        <dbReference type="ARBA" id="ARBA00023136"/>
    </source>
</evidence>
<dbReference type="SMART" id="SM00112">
    <property type="entry name" value="CA"/>
    <property type="match status" value="3"/>
</dbReference>
<dbReference type="RefSeq" id="WP_125066730.1">
    <property type="nucleotide sequence ID" value="NZ_CP032548.1"/>
</dbReference>
<evidence type="ECO:0000256" key="2">
    <source>
        <dbReference type="ARBA" id="ARBA00022692"/>
    </source>
</evidence>
<reference evidence="9 10" key="1">
    <citation type="submission" date="2018-09" db="EMBL/GenBank/DDBJ databases">
        <title>Insights into the microbiota of Asian seabass (Lates calcarifer) with tenacibaculosis symptoms and description of sp. nov. Tenacibaculum singaporense.</title>
        <authorList>
            <person name="Miyake S."/>
            <person name="Soh M."/>
            <person name="Azman M.N."/>
            <person name="Ngoh S.Y."/>
            <person name="Orban L."/>
        </authorList>
    </citation>
    <scope>NUCLEOTIDE SEQUENCE [LARGE SCALE GENOMIC DNA]</scope>
    <source>
        <strain evidence="9 10">DSM 106434</strain>
    </source>
</reference>
<dbReference type="Gene3D" id="2.60.40.60">
    <property type="entry name" value="Cadherins"/>
    <property type="match status" value="3"/>
</dbReference>
<keyword evidence="5" id="KW-0130">Cell adhesion</keyword>
<dbReference type="PRINTS" id="PR00205">
    <property type="entry name" value="CADHERIN"/>
</dbReference>
<keyword evidence="6" id="KW-1133">Transmembrane helix</keyword>
<dbReference type="Gene3D" id="3.80.10.10">
    <property type="entry name" value="Ribonuclease Inhibitor"/>
    <property type="match status" value="1"/>
</dbReference>
<dbReference type="CDD" id="cd11304">
    <property type="entry name" value="Cadherin_repeat"/>
    <property type="match status" value="3"/>
</dbReference>
<dbReference type="KEGG" id="tsig:D6T69_05010"/>
<comment type="subcellular location">
    <subcellularLocation>
        <location evidence="1">Membrane</location>
    </subcellularLocation>
</comment>
<feature type="domain" description="Cadherin" evidence="8">
    <location>
        <begin position="238"/>
        <end position="337"/>
    </location>
</feature>
<dbReference type="InterPro" id="IPR032675">
    <property type="entry name" value="LRR_dom_sf"/>
</dbReference>
<keyword evidence="3" id="KW-0677">Repeat</keyword>
<feature type="domain" description="Cadherin" evidence="8">
    <location>
        <begin position="32"/>
        <end position="130"/>
    </location>
</feature>
<protein>
    <recommendedName>
        <fullName evidence="8">Cadherin domain-containing protein</fullName>
    </recommendedName>
</protein>
<dbReference type="PANTHER" id="PTHR24025:SF31">
    <property type="entry name" value="NEURAL-CADHERIN"/>
    <property type="match status" value="1"/>
</dbReference>
<dbReference type="GO" id="GO:0005509">
    <property type="term" value="F:calcium ion binding"/>
    <property type="evidence" value="ECO:0007669"/>
    <property type="project" value="InterPro"/>
</dbReference>
<dbReference type="PANTHER" id="PTHR24025">
    <property type="entry name" value="DESMOGLEIN FAMILY MEMBER"/>
    <property type="match status" value="1"/>
</dbReference>
<evidence type="ECO:0000313" key="9">
    <source>
        <dbReference type="EMBL" id="AZJ34918.1"/>
    </source>
</evidence>
<evidence type="ECO:0000256" key="3">
    <source>
        <dbReference type="ARBA" id="ARBA00022737"/>
    </source>
</evidence>
<dbReference type="InterPro" id="IPR002126">
    <property type="entry name" value="Cadherin-like_dom"/>
</dbReference>
<keyword evidence="4" id="KW-0106">Calcium</keyword>
<sequence length="597" mass="64570">MKLFKKGILLGFIALQLISCSKDDEPQNTPPVIKAQSFTVAEDKAANTKIGVITATDVNKDDLTFKVTKNDNNLFAVNVAGELSIAANKSLDYETQTKHEITVEVSDGKDKTSAVITINVTDVNENSPITINDQSFTVSEDITDADLIGTLAINDTDGDLSSFSIESGDATNLFVLSNTGELRLASGKTLDYENNTTHTLNIKVSDSNGSSDNATVTINVTNINDVAPTFTAFGPFGVPEDINDTLIIGQIQATDAEGDNISYSLPGLSTTGNLFEIDANNGKISLITGKSLDYETSTYHILTIRISDGVHNVDKQIRINVSDVVETGGNVVNIPDANFKAVLVANTAINTNGDNEIQVTEANNFTGTLKANNKNISDVTGIEEFINLNALLLASNQISNINLSNNTKLKIINIYNNQLTSLDVSKNIKLETLRCSYNNLSNIDLTQNILLEGLYITNNKLSSLNLQNNSSLINLFCSENQITSINLGSLTEIKDFNINRNKLSSLDVSKLVKLRQLQVHINNLSSIDLSNNINLESFIAFNNNLTSLNVANGNNTNMTYMDASSNPDLTCIKIDTGFTPPSTWTKDSTASYNTSCP</sequence>
<dbReference type="SUPFAM" id="SSF49313">
    <property type="entry name" value="Cadherin-like"/>
    <property type="match status" value="3"/>
</dbReference>
<dbReference type="GO" id="GO:0007156">
    <property type="term" value="P:homophilic cell adhesion via plasma membrane adhesion molecules"/>
    <property type="evidence" value="ECO:0007669"/>
    <property type="project" value="InterPro"/>
</dbReference>
<dbReference type="Proteomes" id="UP000274593">
    <property type="component" value="Chromosome"/>
</dbReference>
<evidence type="ECO:0000259" key="8">
    <source>
        <dbReference type="PROSITE" id="PS50268"/>
    </source>
</evidence>
<dbReference type="InterPro" id="IPR015919">
    <property type="entry name" value="Cadherin-like_sf"/>
</dbReference>
<dbReference type="GO" id="GO:0016020">
    <property type="term" value="C:membrane"/>
    <property type="evidence" value="ECO:0007669"/>
    <property type="project" value="UniProtKB-SubCell"/>
</dbReference>
<feature type="domain" description="Cadherin" evidence="8">
    <location>
        <begin position="130"/>
        <end position="230"/>
    </location>
</feature>
<gene>
    <name evidence="9" type="ORF">D6T69_05010</name>
</gene>
<dbReference type="Pfam" id="PF00028">
    <property type="entry name" value="Cadherin"/>
    <property type="match status" value="3"/>
</dbReference>